<name>A0A9N8PCY0_9PEZI</name>
<dbReference type="EMBL" id="CAIJEO010000004">
    <property type="protein sequence ID" value="CAD0090163.1"/>
    <property type="molecule type" value="Genomic_DNA"/>
</dbReference>
<dbReference type="Proteomes" id="UP000714618">
    <property type="component" value="Unassembled WGS sequence"/>
</dbReference>
<organism evidence="2 3">
    <name type="scientific">Aureobasidium mustum</name>
    <dbReference type="NCBI Taxonomy" id="2773714"/>
    <lineage>
        <taxon>Eukaryota</taxon>
        <taxon>Fungi</taxon>
        <taxon>Dikarya</taxon>
        <taxon>Ascomycota</taxon>
        <taxon>Pezizomycotina</taxon>
        <taxon>Dothideomycetes</taxon>
        <taxon>Dothideomycetidae</taxon>
        <taxon>Dothideales</taxon>
        <taxon>Saccotheciaceae</taxon>
        <taxon>Aureobasidium</taxon>
    </lineage>
</organism>
<keyword evidence="3" id="KW-1185">Reference proteome</keyword>
<protein>
    <recommendedName>
        <fullName evidence="4">Apple domain-containing protein</fullName>
    </recommendedName>
</protein>
<accession>A0A9N8PCY0</accession>
<feature type="region of interest" description="Disordered" evidence="1">
    <location>
        <begin position="36"/>
        <end position="65"/>
    </location>
</feature>
<feature type="compositionally biased region" description="Low complexity" evidence="1">
    <location>
        <begin position="38"/>
        <end position="65"/>
    </location>
</feature>
<proteinExistence type="predicted"/>
<reference evidence="2" key="1">
    <citation type="submission" date="2020-06" db="EMBL/GenBank/DDBJ databases">
        <authorList>
            <person name="Onetto C."/>
        </authorList>
    </citation>
    <scope>NUCLEOTIDE SEQUENCE</scope>
</reference>
<evidence type="ECO:0000256" key="1">
    <source>
        <dbReference type="SAM" id="MobiDB-lite"/>
    </source>
</evidence>
<evidence type="ECO:0008006" key="4">
    <source>
        <dbReference type="Google" id="ProtNLM"/>
    </source>
</evidence>
<gene>
    <name evidence="2" type="ORF">AWRI4233_LOCUS2519</name>
</gene>
<evidence type="ECO:0000313" key="2">
    <source>
        <dbReference type="EMBL" id="CAD0090163.1"/>
    </source>
</evidence>
<dbReference type="AlphaFoldDB" id="A0A9N8PCY0"/>
<dbReference type="OrthoDB" id="3938001at2759"/>
<sequence>MTTTSSSDSGAALSSTSTSISASFSSVVGQAFVGVTLTPSPRSTPSQAAAASSSSAPTDSVSRSSAVFTCPDDDGTYYTDQDGNGYQIQCSSNPGSRKRGLLERGLHDLSTNREPISRVPITSKHQIDFAACVNSCRTIATCVGTSYTASSGICTYFSTFTSVGLDTSANVAFPADISCPSLKGFSYLDSSGSEYGVLRNQSYPASRNITAQAGYTNLAACSNACSFSAKCVASSFVDGQCTFISNLNTNTNPGENLPGAVMLVLLQSRAVDVISATGIISRSTSISVVRNLPSAVAAVQRGQNPHALVASDLLRCGDAFWQPNCAIVAVATSAVSSFSTVYTPMDAGPTGVVSIATSSNLGGATVRPDSIPSSEKTPSIDCTSRLLGLIPLGS</sequence>
<evidence type="ECO:0000313" key="3">
    <source>
        <dbReference type="Proteomes" id="UP000714618"/>
    </source>
</evidence>
<comment type="caution">
    <text evidence="2">The sequence shown here is derived from an EMBL/GenBank/DDBJ whole genome shotgun (WGS) entry which is preliminary data.</text>
</comment>